<dbReference type="PROSITE" id="PS51737">
    <property type="entry name" value="RECOMBINASE_DNA_BIND"/>
    <property type="match status" value="1"/>
</dbReference>
<feature type="domain" description="Resolvase/invertase-type recombinase catalytic" evidence="7">
    <location>
        <begin position="3"/>
        <end position="150"/>
    </location>
</feature>
<feature type="active site" description="O-(5'-phospho-DNA)-serine intermediate" evidence="4 5">
    <location>
        <position position="11"/>
    </location>
</feature>
<evidence type="ECO:0000256" key="4">
    <source>
        <dbReference type="PIRSR" id="PIRSR606118-50"/>
    </source>
</evidence>
<dbReference type="PROSITE" id="PS00397">
    <property type="entry name" value="RECOMBINASES_1"/>
    <property type="match status" value="1"/>
</dbReference>
<dbReference type="Pfam" id="PF07508">
    <property type="entry name" value="Recombinase"/>
    <property type="match status" value="1"/>
</dbReference>
<dbReference type="InterPro" id="IPR036162">
    <property type="entry name" value="Resolvase-like_N_sf"/>
</dbReference>
<keyword evidence="6" id="KW-0175">Coiled coil</keyword>
<dbReference type="EMBL" id="LFVU01000003">
    <property type="protein sequence ID" value="KMT22968.1"/>
    <property type="molecule type" value="Genomic_DNA"/>
</dbReference>
<keyword evidence="10" id="KW-1185">Reference proteome</keyword>
<name>A0A0J8DFL3_CLOCY</name>
<reference evidence="9 10" key="1">
    <citation type="submission" date="2015-06" db="EMBL/GenBank/DDBJ databases">
        <title>Draft genome sequence of the purine-degrading Clostridium cylindrosporum HC-1 (DSM 605).</title>
        <authorList>
            <person name="Poehlein A."/>
            <person name="Schiel-Bengelsdorf B."/>
            <person name="Bengelsdorf F."/>
            <person name="Daniel R."/>
            <person name="Duerre P."/>
        </authorList>
    </citation>
    <scope>NUCLEOTIDE SEQUENCE [LARGE SCALE GENOMIC DNA]</scope>
    <source>
        <strain evidence="9 10">DSM 605</strain>
    </source>
</reference>
<dbReference type="CDD" id="cd03768">
    <property type="entry name" value="SR_ResInv"/>
    <property type="match status" value="1"/>
</dbReference>
<dbReference type="InterPro" id="IPR006119">
    <property type="entry name" value="Resolv_N"/>
</dbReference>
<dbReference type="InterPro" id="IPR025827">
    <property type="entry name" value="Zn_ribbon_recom_dom"/>
</dbReference>
<evidence type="ECO:0000256" key="2">
    <source>
        <dbReference type="ARBA" id="ARBA00023125"/>
    </source>
</evidence>
<dbReference type="InterPro" id="IPR038109">
    <property type="entry name" value="DNA_bind_recomb_sf"/>
</dbReference>
<evidence type="ECO:0000256" key="1">
    <source>
        <dbReference type="ARBA" id="ARBA00022908"/>
    </source>
</evidence>
<dbReference type="SMART" id="SM00857">
    <property type="entry name" value="Resolvase"/>
    <property type="match status" value="1"/>
</dbReference>
<dbReference type="Proteomes" id="UP000036756">
    <property type="component" value="Unassembled WGS sequence"/>
</dbReference>
<evidence type="ECO:0000256" key="5">
    <source>
        <dbReference type="PROSITE-ProRule" id="PRU10137"/>
    </source>
</evidence>
<dbReference type="InterPro" id="IPR050639">
    <property type="entry name" value="SSR_resolvase"/>
</dbReference>
<proteinExistence type="predicted"/>
<dbReference type="RefSeq" id="WP_048569362.1">
    <property type="nucleotide sequence ID" value="NZ_LFVU01000003.1"/>
</dbReference>
<evidence type="ECO:0000313" key="10">
    <source>
        <dbReference type="Proteomes" id="UP000036756"/>
    </source>
</evidence>
<dbReference type="STRING" id="1121307.CLCY_7c00150"/>
<evidence type="ECO:0000256" key="6">
    <source>
        <dbReference type="SAM" id="Coils"/>
    </source>
</evidence>
<dbReference type="AlphaFoldDB" id="A0A0J8DFL3"/>
<organism evidence="9 10">
    <name type="scientific">Clostridium cylindrosporum DSM 605</name>
    <dbReference type="NCBI Taxonomy" id="1121307"/>
    <lineage>
        <taxon>Bacteria</taxon>
        <taxon>Bacillati</taxon>
        <taxon>Bacillota</taxon>
        <taxon>Clostridia</taxon>
        <taxon>Eubacteriales</taxon>
        <taxon>Clostridiaceae</taxon>
        <taxon>Clostridium</taxon>
    </lineage>
</organism>
<feature type="domain" description="Recombinase" evidence="8">
    <location>
        <begin position="158"/>
        <end position="278"/>
    </location>
</feature>
<dbReference type="GO" id="GO:0000150">
    <property type="term" value="F:DNA strand exchange activity"/>
    <property type="evidence" value="ECO:0007669"/>
    <property type="project" value="InterPro"/>
</dbReference>
<gene>
    <name evidence="9" type="primary">cisA</name>
    <name evidence="9" type="ORF">CLCY_7c00150</name>
</gene>
<keyword evidence="3" id="KW-0233">DNA recombination</keyword>
<dbReference type="Gene3D" id="3.90.1750.20">
    <property type="entry name" value="Putative Large Serine Recombinase, Chain B, Domain 2"/>
    <property type="match status" value="1"/>
</dbReference>
<dbReference type="SUPFAM" id="SSF53041">
    <property type="entry name" value="Resolvase-like"/>
    <property type="match status" value="1"/>
</dbReference>
<dbReference type="Pfam" id="PF00239">
    <property type="entry name" value="Resolvase"/>
    <property type="match status" value="1"/>
</dbReference>
<comment type="caution">
    <text evidence="9">The sequence shown here is derived from an EMBL/GenBank/DDBJ whole genome shotgun (WGS) entry which is preliminary data.</text>
</comment>
<dbReference type="OrthoDB" id="9781670at2"/>
<dbReference type="InterPro" id="IPR006118">
    <property type="entry name" value="Recombinase_CS"/>
</dbReference>
<keyword evidence="2" id="KW-0238">DNA-binding</keyword>
<protein>
    <submittedName>
        <fullName evidence="9">Putative DNA recombinase CisA</fullName>
    </submittedName>
</protein>
<dbReference type="InterPro" id="IPR011109">
    <property type="entry name" value="DNA_bind_recombinase_dom"/>
</dbReference>
<dbReference type="Gene3D" id="3.40.50.1390">
    <property type="entry name" value="Resolvase, N-terminal catalytic domain"/>
    <property type="match status" value="1"/>
</dbReference>
<dbReference type="GO" id="GO:0015074">
    <property type="term" value="P:DNA integration"/>
    <property type="evidence" value="ECO:0007669"/>
    <property type="project" value="UniProtKB-KW"/>
</dbReference>
<evidence type="ECO:0000259" key="8">
    <source>
        <dbReference type="PROSITE" id="PS51737"/>
    </source>
</evidence>
<dbReference type="PANTHER" id="PTHR30461">
    <property type="entry name" value="DNA-INVERTASE FROM LAMBDOID PROPHAGE"/>
    <property type="match status" value="1"/>
</dbReference>
<dbReference type="PANTHER" id="PTHR30461:SF23">
    <property type="entry name" value="DNA RECOMBINASE-RELATED"/>
    <property type="match status" value="1"/>
</dbReference>
<evidence type="ECO:0000256" key="3">
    <source>
        <dbReference type="ARBA" id="ARBA00023172"/>
    </source>
</evidence>
<keyword evidence="1" id="KW-0229">DNA integration</keyword>
<sequence length="559" mass="65342">MKKAALYIRVSTHHQLDKDSLPFQRQELINYSKYVLGIDEHEIFEDAGYSAKNTIRPAYQNMMSRIRLGEFSHLVVWKIDRVSRNLLDFSDMYQELKNYNVSFISKNEQFDTSNAIGEAMLKIILVFAELERQMTSERVSKVMLDRATKGLWNGAPCPLGYKWDEDRKFPVIDKDEAIVINHIYNVYEETESTVKVMHFLNSNSYKTKRGGKWTTKVIADILRNPFYKGTYRYNYRQSARGKIKKQEDWILVDNNHESIISAEQWEKCNKIMDKNAQRNVAFYRGKPNIHVLAGLIKCGECASSYSSKLDRARENGYRPSTYICLNRNNGLGCKAKILNEMGLGSFIFNYIANIVNVTKSIKNQISINEFEKLLLKGNIFSDVVGLDPKSLEAIYYKYLFSYNSNTIKYSSKKHIVIKKDTSELEYEKNKLIRALERLEELYLFSDNSMSQKKYIVKTRELEDKIKAIDDKISESKVESLGGVNDIEFLKKSSYFIMMNEISNRSADIEYRELDMRINKETLREFILTIIEKIIVKNDRIDSILFKDGLEHKFIYKSYQ</sequence>
<feature type="coiled-coil region" evidence="6">
    <location>
        <begin position="421"/>
        <end position="478"/>
    </location>
</feature>
<dbReference type="PATRIC" id="fig|1121307.3.peg.2297"/>
<evidence type="ECO:0000313" key="9">
    <source>
        <dbReference type="EMBL" id="KMT22968.1"/>
    </source>
</evidence>
<dbReference type="Pfam" id="PF13408">
    <property type="entry name" value="Zn_ribbon_recom"/>
    <property type="match status" value="1"/>
</dbReference>
<dbReference type="GO" id="GO:0003677">
    <property type="term" value="F:DNA binding"/>
    <property type="evidence" value="ECO:0007669"/>
    <property type="project" value="UniProtKB-KW"/>
</dbReference>
<evidence type="ECO:0000259" key="7">
    <source>
        <dbReference type="PROSITE" id="PS51736"/>
    </source>
</evidence>
<dbReference type="PROSITE" id="PS51736">
    <property type="entry name" value="RECOMBINASES_3"/>
    <property type="match status" value="1"/>
</dbReference>
<accession>A0A0J8DFL3</accession>